<dbReference type="RefSeq" id="XP_020907513.1">
    <property type="nucleotide sequence ID" value="XM_021051854.2"/>
</dbReference>
<dbReference type="SMART" id="SM00231">
    <property type="entry name" value="FA58C"/>
    <property type="match status" value="1"/>
</dbReference>
<dbReference type="AlphaFoldDB" id="A0A913XP79"/>
<dbReference type="PROSITE" id="PS01285">
    <property type="entry name" value="FA58C_1"/>
    <property type="match status" value="1"/>
</dbReference>
<organism evidence="2 3">
    <name type="scientific">Exaiptasia diaphana</name>
    <name type="common">Tropical sea anemone</name>
    <name type="synonym">Aiptasia pulchella</name>
    <dbReference type="NCBI Taxonomy" id="2652724"/>
    <lineage>
        <taxon>Eukaryota</taxon>
        <taxon>Metazoa</taxon>
        <taxon>Cnidaria</taxon>
        <taxon>Anthozoa</taxon>
        <taxon>Hexacorallia</taxon>
        <taxon>Actiniaria</taxon>
        <taxon>Aiptasiidae</taxon>
        <taxon>Exaiptasia</taxon>
    </lineage>
</organism>
<accession>A0A913XP79</accession>
<sequence length="113" mass="13112">MGERGAGGWAAGFWTGDQYIQVDLGSMMAITMVATQGRRTHNQWVTKYSLSYSLDGNQWEHYKEGCVKIFNGNHDQNTVVTNELNRVVNTRHIRLNVKRFRRWPSLRMELYGC</sequence>
<dbReference type="InterPro" id="IPR000421">
    <property type="entry name" value="FA58C"/>
</dbReference>
<proteinExistence type="predicted"/>
<dbReference type="PROSITE" id="PS50022">
    <property type="entry name" value="FA58C_3"/>
    <property type="match status" value="1"/>
</dbReference>
<evidence type="ECO:0000259" key="1">
    <source>
        <dbReference type="PROSITE" id="PS50022"/>
    </source>
</evidence>
<protein>
    <recommendedName>
        <fullName evidence="1">F5/8 type C domain-containing protein</fullName>
    </recommendedName>
</protein>
<dbReference type="EnsemblMetazoa" id="XM_021051854.2">
    <property type="protein sequence ID" value="XP_020907513.1"/>
    <property type="gene ID" value="LOC110245571"/>
</dbReference>
<feature type="domain" description="F5/8 type C" evidence="1">
    <location>
        <begin position="1"/>
        <end position="113"/>
    </location>
</feature>
<dbReference type="Gene3D" id="2.60.120.260">
    <property type="entry name" value="Galactose-binding domain-like"/>
    <property type="match status" value="1"/>
</dbReference>
<dbReference type="OrthoDB" id="5989032at2759"/>
<dbReference type="FunFam" id="2.60.120.260:FF:000016">
    <property type="entry name" value="Contactin-associated protein-like 4 isoform 1"/>
    <property type="match status" value="1"/>
</dbReference>
<dbReference type="Pfam" id="PF00754">
    <property type="entry name" value="F5_F8_type_C"/>
    <property type="match status" value="1"/>
</dbReference>
<dbReference type="KEGG" id="epa:110245571"/>
<evidence type="ECO:0000313" key="2">
    <source>
        <dbReference type="EnsemblMetazoa" id="XP_020907513.1"/>
    </source>
</evidence>
<dbReference type="SUPFAM" id="SSF49785">
    <property type="entry name" value="Galactose-binding domain-like"/>
    <property type="match status" value="1"/>
</dbReference>
<name>A0A913XP79_EXADI</name>
<dbReference type="InterPro" id="IPR008979">
    <property type="entry name" value="Galactose-bd-like_sf"/>
</dbReference>
<dbReference type="CDD" id="cd00057">
    <property type="entry name" value="FA58C"/>
    <property type="match status" value="1"/>
</dbReference>
<evidence type="ECO:0000313" key="3">
    <source>
        <dbReference type="Proteomes" id="UP000887567"/>
    </source>
</evidence>
<keyword evidence="3" id="KW-1185">Reference proteome</keyword>
<reference evidence="2" key="1">
    <citation type="submission" date="2022-11" db="UniProtKB">
        <authorList>
            <consortium name="EnsemblMetazoa"/>
        </authorList>
    </citation>
    <scope>IDENTIFICATION</scope>
</reference>
<dbReference type="OMA" id="QGRRTHN"/>
<dbReference type="Proteomes" id="UP000887567">
    <property type="component" value="Unplaced"/>
</dbReference>
<dbReference type="GeneID" id="110245571"/>
<dbReference type="PANTHER" id="PTHR24543">
    <property type="entry name" value="MULTICOPPER OXIDASE-RELATED"/>
    <property type="match status" value="1"/>
</dbReference>